<protein>
    <submittedName>
        <fullName evidence="2">Uncharacterized protein</fullName>
    </submittedName>
</protein>
<evidence type="ECO:0000256" key="1">
    <source>
        <dbReference type="SAM" id="MobiDB-lite"/>
    </source>
</evidence>
<feature type="region of interest" description="Disordered" evidence="1">
    <location>
        <begin position="269"/>
        <end position="288"/>
    </location>
</feature>
<feature type="region of interest" description="Disordered" evidence="1">
    <location>
        <begin position="31"/>
        <end position="111"/>
    </location>
</feature>
<evidence type="ECO:0000313" key="2">
    <source>
        <dbReference type="EMBL" id="GAA0143104.1"/>
    </source>
</evidence>
<dbReference type="AlphaFoldDB" id="A0AAV3NV34"/>
<comment type="caution">
    <text evidence="2">The sequence shown here is derived from an EMBL/GenBank/DDBJ whole genome shotgun (WGS) entry which is preliminary data.</text>
</comment>
<keyword evidence="3" id="KW-1185">Reference proteome</keyword>
<dbReference type="Proteomes" id="UP001454036">
    <property type="component" value="Unassembled WGS sequence"/>
</dbReference>
<sequence>MELALVPSKVSYKDVVSGASLKELALGSKASNTLPSILKRKPETKTLAKGMRDKPTEAVTPQQEEPREEPIDTSPVRGIWYPRVPSHAMPSSPWHSSAEPSRQLPLDSEEGYKSDHPFYVDTPYRLPSGVEVTENSISRPVHSLAADMLKNCILRADLLEMKLKSEAERAALDSKKFKAELRETRSLLEDCLAEKESLSSRLVSAETSAASAVEDFKESREYIDLLKGNTITLLKDFCQKVSEFPGISSHFQEYVSGLGDEYIVDLFDDLPDDEDMGADDEDSEASHD</sequence>
<accession>A0AAV3NV34</accession>
<evidence type="ECO:0000313" key="3">
    <source>
        <dbReference type="Proteomes" id="UP001454036"/>
    </source>
</evidence>
<reference evidence="2 3" key="1">
    <citation type="submission" date="2024-01" db="EMBL/GenBank/DDBJ databases">
        <title>The complete chloroplast genome sequence of Lithospermum erythrorhizon: insights into the phylogenetic relationship among Boraginaceae species and the maternal lineages of purple gromwells.</title>
        <authorList>
            <person name="Okada T."/>
            <person name="Watanabe K."/>
        </authorList>
    </citation>
    <scope>NUCLEOTIDE SEQUENCE [LARGE SCALE GENOMIC DNA]</scope>
</reference>
<organism evidence="2 3">
    <name type="scientific">Lithospermum erythrorhizon</name>
    <name type="common">Purple gromwell</name>
    <name type="synonym">Lithospermum officinale var. erythrorhizon</name>
    <dbReference type="NCBI Taxonomy" id="34254"/>
    <lineage>
        <taxon>Eukaryota</taxon>
        <taxon>Viridiplantae</taxon>
        <taxon>Streptophyta</taxon>
        <taxon>Embryophyta</taxon>
        <taxon>Tracheophyta</taxon>
        <taxon>Spermatophyta</taxon>
        <taxon>Magnoliopsida</taxon>
        <taxon>eudicotyledons</taxon>
        <taxon>Gunneridae</taxon>
        <taxon>Pentapetalae</taxon>
        <taxon>asterids</taxon>
        <taxon>lamiids</taxon>
        <taxon>Boraginales</taxon>
        <taxon>Boraginaceae</taxon>
        <taxon>Boraginoideae</taxon>
        <taxon>Lithospermeae</taxon>
        <taxon>Lithospermum</taxon>
    </lineage>
</organism>
<feature type="compositionally biased region" description="Basic and acidic residues" evidence="1">
    <location>
        <begin position="40"/>
        <end position="56"/>
    </location>
</feature>
<gene>
    <name evidence="2" type="ORF">LIER_03863</name>
</gene>
<proteinExistence type="predicted"/>
<dbReference type="EMBL" id="BAABME010000476">
    <property type="protein sequence ID" value="GAA0143104.1"/>
    <property type="molecule type" value="Genomic_DNA"/>
</dbReference>
<name>A0AAV3NV34_LITER</name>